<dbReference type="EMBL" id="AMYB01000003">
    <property type="protein sequence ID" value="OAD05106.1"/>
    <property type="molecule type" value="Genomic_DNA"/>
</dbReference>
<dbReference type="PANTHER" id="PTHR48081">
    <property type="entry name" value="AB HYDROLASE SUPERFAMILY PROTEIN C4A8.06C"/>
    <property type="match status" value="1"/>
</dbReference>
<keyword evidence="2" id="KW-0812">Transmembrane</keyword>
<dbReference type="PANTHER" id="PTHR48081:SF26">
    <property type="entry name" value="ALPHA_BETA HYDROLASE FOLD-3 DOMAIN-CONTAINING PROTEIN"/>
    <property type="match status" value="1"/>
</dbReference>
<dbReference type="STRING" id="747725.A0A168MLQ9"/>
<dbReference type="OrthoDB" id="408631at2759"/>
<dbReference type="Proteomes" id="UP000077051">
    <property type="component" value="Unassembled WGS sequence"/>
</dbReference>
<dbReference type="Gene3D" id="3.40.50.1820">
    <property type="entry name" value="alpha/beta hydrolase"/>
    <property type="match status" value="1"/>
</dbReference>
<dbReference type="Pfam" id="PF07859">
    <property type="entry name" value="Abhydrolase_3"/>
    <property type="match status" value="1"/>
</dbReference>
<evidence type="ECO:0000313" key="5">
    <source>
        <dbReference type="Proteomes" id="UP000077051"/>
    </source>
</evidence>
<dbReference type="InterPro" id="IPR013094">
    <property type="entry name" value="AB_hydrolase_3"/>
</dbReference>
<organism evidence="4 5">
    <name type="scientific">Mucor lusitanicus CBS 277.49</name>
    <dbReference type="NCBI Taxonomy" id="747725"/>
    <lineage>
        <taxon>Eukaryota</taxon>
        <taxon>Fungi</taxon>
        <taxon>Fungi incertae sedis</taxon>
        <taxon>Mucoromycota</taxon>
        <taxon>Mucoromycotina</taxon>
        <taxon>Mucoromycetes</taxon>
        <taxon>Mucorales</taxon>
        <taxon>Mucorineae</taxon>
        <taxon>Mucoraceae</taxon>
        <taxon>Mucor</taxon>
    </lineage>
</organism>
<comment type="caution">
    <text evidence="4">The sequence shown here is derived from an EMBL/GenBank/DDBJ whole genome shotgun (WGS) entry which is preliminary data.</text>
</comment>
<dbReference type="SUPFAM" id="SSF53474">
    <property type="entry name" value="alpha/beta-Hydrolases"/>
    <property type="match status" value="1"/>
</dbReference>
<feature type="domain" description="Alpha/beta hydrolase fold-3" evidence="3">
    <location>
        <begin position="173"/>
        <end position="384"/>
    </location>
</feature>
<evidence type="ECO:0000256" key="1">
    <source>
        <dbReference type="ARBA" id="ARBA00022801"/>
    </source>
</evidence>
<keyword evidence="1" id="KW-0378">Hydrolase</keyword>
<feature type="transmembrane region" description="Helical" evidence="2">
    <location>
        <begin position="43"/>
        <end position="62"/>
    </location>
</feature>
<dbReference type="AlphaFoldDB" id="A0A168MLQ9"/>
<evidence type="ECO:0000259" key="3">
    <source>
        <dbReference type="Pfam" id="PF07859"/>
    </source>
</evidence>
<dbReference type="VEuPathDB" id="FungiDB:MUCCIDRAFT_161809"/>
<evidence type="ECO:0000256" key="2">
    <source>
        <dbReference type="SAM" id="Phobius"/>
    </source>
</evidence>
<sequence length="424" mass="48657">MPRIRRGKRCSVEGCCLPSKMFCQPPSINDKDGTNYPSIWWDLWQILFYVPISVGVFFMDMYKHLIKQPKRPTWDVLTAFTVALLHALRSSLRCASLAFWRRIMLLPRFLHHDESKYVACPFQVSKLNLPGILEECDAAEDGVRIIEAQWNLPPPPTTTQSQKQQKATQEKVILYLHGGGYCLQDAFCYLSYTERFARYMNRSVFSISYRLAPETKFPGALYDSVQAYFHLIYDYGIKPHNITVIGDSAGGGLAMSLLIYLRDHQYPLPEASVLLSPWVDLTYSHPSWVEAEIFDYLPCRPSMSAIMNPARFYLGTDTYHGLSRHPYASPLFADHFDHLPPILIQSGGCETMKDEVRAFAAKFEDCHGTIFKHEEYEDMVHDFQAFDFDQSHSALLSVQKWILHEIHDPRQRLETPSSSSSSSS</sequence>
<reference evidence="4 5" key="1">
    <citation type="submission" date="2015-06" db="EMBL/GenBank/DDBJ databases">
        <title>Expansion of signal transduction pathways in fungi by whole-genome duplication.</title>
        <authorList>
            <consortium name="DOE Joint Genome Institute"/>
            <person name="Corrochano L.M."/>
            <person name="Kuo A."/>
            <person name="Marcet-Houben M."/>
            <person name="Polaino S."/>
            <person name="Salamov A."/>
            <person name="Villalobos J.M."/>
            <person name="Alvarez M.I."/>
            <person name="Avalos J."/>
            <person name="Benito E.P."/>
            <person name="Benoit I."/>
            <person name="Burger G."/>
            <person name="Camino L.P."/>
            <person name="Canovas D."/>
            <person name="Cerda-Olmedo E."/>
            <person name="Cheng J.-F."/>
            <person name="Dominguez A."/>
            <person name="Elias M."/>
            <person name="Eslava A.P."/>
            <person name="Glaser F."/>
            <person name="Grimwood J."/>
            <person name="Gutierrez G."/>
            <person name="Heitman J."/>
            <person name="Henrissat B."/>
            <person name="Iturriaga E.A."/>
            <person name="Lang B.F."/>
            <person name="Lavin J.L."/>
            <person name="Lee S."/>
            <person name="Li W."/>
            <person name="Lindquist E."/>
            <person name="Lopez-Garcia S."/>
            <person name="Luque E.M."/>
            <person name="Marcos A.T."/>
            <person name="Martin J."/>
            <person name="Mccluskey K."/>
            <person name="Medina H.R."/>
            <person name="Miralles-Duran A."/>
            <person name="Miyazaki A."/>
            <person name="Munoz-Torres E."/>
            <person name="Oguiza J.A."/>
            <person name="Ohm R."/>
            <person name="Olmedo M."/>
            <person name="Orejas M."/>
            <person name="Ortiz-Castellanos L."/>
            <person name="Pisabarro A.G."/>
            <person name="Rodriguez-Romero J."/>
            <person name="Ruiz-Herrera J."/>
            <person name="Ruiz-Vazquez R."/>
            <person name="Sanz C."/>
            <person name="Schackwitz W."/>
            <person name="Schmutz J."/>
            <person name="Shahriari M."/>
            <person name="Shelest E."/>
            <person name="Silva-Franco F."/>
            <person name="Soanes D."/>
            <person name="Syed K."/>
            <person name="Tagua V.G."/>
            <person name="Talbot N.J."/>
            <person name="Thon M."/>
            <person name="De Vries R.P."/>
            <person name="Wiebenga A."/>
            <person name="Yadav J.S."/>
            <person name="Braun E.L."/>
            <person name="Baker S."/>
            <person name="Garre V."/>
            <person name="Horwitz B."/>
            <person name="Torres-Martinez S."/>
            <person name="Idnurm A."/>
            <person name="Herrera-Estrella A."/>
            <person name="Gabaldon T."/>
            <person name="Grigoriev I.V."/>
        </authorList>
    </citation>
    <scope>NUCLEOTIDE SEQUENCE [LARGE SCALE GENOMIC DNA]</scope>
    <source>
        <strain evidence="4 5">CBS 277.49</strain>
    </source>
</reference>
<dbReference type="InterPro" id="IPR029058">
    <property type="entry name" value="AB_hydrolase_fold"/>
</dbReference>
<dbReference type="InterPro" id="IPR050300">
    <property type="entry name" value="GDXG_lipolytic_enzyme"/>
</dbReference>
<proteinExistence type="predicted"/>
<gene>
    <name evidence="4" type="ORF">MUCCIDRAFT_161809</name>
</gene>
<keyword evidence="5" id="KW-1185">Reference proteome</keyword>
<evidence type="ECO:0000313" key="4">
    <source>
        <dbReference type="EMBL" id="OAD05106.1"/>
    </source>
</evidence>
<accession>A0A168MLQ9</accession>
<protein>
    <recommendedName>
        <fullName evidence="3">Alpha/beta hydrolase fold-3 domain-containing protein</fullName>
    </recommendedName>
</protein>
<name>A0A168MLQ9_MUCCL</name>
<dbReference type="GO" id="GO:0016787">
    <property type="term" value="F:hydrolase activity"/>
    <property type="evidence" value="ECO:0007669"/>
    <property type="project" value="UniProtKB-KW"/>
</dbReference>
<keyword evidence="2" id="KW-1133">Transmembrane helix</keyword>
<keyword evidence="2" id="KW-0472">Membrane</keyword>